<dbReference type="EMBL" id="LZSY01000087">
    <property type="protein sequence ID" value="OBB91189.1"/>
    <property type="molecule type" value="Genomic_DNA"/>
</dbReference>
<dbReference type="Pfam" id="PF09346">
    <property type="entry name" value="SMI1_KNR4"/>
    <property type="match status" value="1"/>
</dbReference>
<gene>
    <name evidence="2" type="ORF">A5779_24480</name>
</gene>
<feature type="domain" description="Knr4/Smi1-like" evidence="1">
    <location>
        <begin position="19"/>
        <end position="158"/>
    </location>
</feature>
<evidence type="ECO:0000313" key="2">
    <source>
        <dbReference type="EMBL" id="OBB91189.1"/>
    </source>
</evidence>
<name>A0A1A0W5G5_MYCPR</name>
<dbReference type="Gene3D" id="3.40.1580.10">
    <property type="entry name" value="SMI1/KNR4-like"/>
    <property type="match status" value="1"/>
</dbReference>
<dbReference type="InterPro" id="IPR037883">
    <property type="entry name" value="Knr4/Smi1-like_sf"/>
</dbReference>
<comment type="caution">
    <text evidence="2">The sequence shown here is derived from an EMBL/GenBank/DDBJ whole genome shotgun (WGS) entry which is preliminary data.</text>
</comment>
<sequence>MHPAHVWRDLAEPGSDQLPLTDELLDATESQLGVRLPEALVALLRARNGGVLQLRFPPGRNYNTVHYSIRGIGPKWPRIEKDAWWHDPEWGPPRPADAEWLIPFDGDGHWDLCLDYRRSPVDSSGLRVHPAIVVVDTEEFEPNIESFVAESFDGYLAQLVPDDE</sequence>
<dbReference type="AlphaFoldDB" id="A0A1A0W5G5"/>
<dbReference type="SUPFAM" id="SSF160631">
    <property type="entry name" value="SMI1/KNR4-like"/>
    <property type="match status" value="1"/>
</dbReference>
<dbReference type="InterPro" id="IPR018958">
    <property type="entry name" value="Knr4/Smi1-like_dom"/>
</dbReference>
<accession>A0A1A0W5G5</accession>
<organism evidence="2 3">
    <name type="scientific">Mycolicibacterium peregrinum</name>
    <name type="common">Mycobacterium peregrinum</name>
    <dbReference type="NCBI Taxonomy" id="43304"/>
    <lineage>
        <taxon>Bacteria</taxon>
        <taxon>Bacillati</taxon>
        <taxon>Actinomycetota</taxon>
        <taxon>Actinomycetes</taxon>
        <taxon>Mycobacteriales</taxon>
        <taxon>Mycobacteriaceae</taxon>
        <taxon>Mycolicibacterium</taxon>
    </lineage>
</organism>
<proteinExistence type="predicted"/>
<reference evidence="3" key="1">
    <citation type="submission" date="2016-06" db="EMBL/GenBank/DDBJ databases">
        <authorList>
            <person name="Sutton G."/>
            <person name="Brinkac L."/>
            <person name="Sanka R."/>
            <person name="Adams M."/>
            <person name="Lau E."/>
            <person name="Mehaffy C."/>
            <person name="Tameris M."/>
            <person name="Hatherill M."/>
            <person name="Hanekom W."/>
            <person name="Mahomed H."/>
            <person name="Mcshane H."/>
        </authorList>
    </citation>
    <scope>NUCLEOTIDE SEQUENCE [LARGE SCALE GENOMIC DNA]</scope>
    <source>
        <strain evidence="3">852002-10433_SCH5171157</strain>
    </source>
</reference>
<evidence type="ECO:0000259" key="1">
    <source>
        <dbReference type="SMART" id="SM00860"/>
    </source>
</evidence>
<dbReference type="Proteomes" id="UP000094008">
    <property type="component" value="Unassembled WGS sequence"/>
</dbReference>
<evidence type="ECO:0000313" key="3">
    <source>
        <dbReference type="Proteomes" id="UP000094008"/>
    </source>
</evidence>
<protein>
    <recommendedName>
        <fullName evidence="1">Knr4/Smi1-like domain-containing protein</fullName>
    </recommendedName>
</protein>
<dbReference type="OrthoDB" id="4827574at2"/>
<dbReference type="SMART" id="SM00860">
    <property type="entry name" value="SMI1_KNR4"/>
    <property type="match status" value="1"/>
</dbReference>